<dbReference type="Pfam" id="PF10199">
    <property type="entry name" value="Adaptin_binding"/>
    <property type="match status" value="1"/>
</dbReference>
<dbReference type="OrthoDB" id="1741717at2759"/>
<accession>E4WWZ2</accession>
<protein>
    <submittedName>
        <fullName evidence="1">Uncharacterized protein</fullName>
    </submittedName>
</protein>
<dbReference type="EMBL" id="FN653018">
    <property type="protein sequence ID" value="CBY21884.1"/>
    <property type="molecule type" value="Genomic_DNA"/>
</dbReference>
<keyword evidence="2" id="KW-1185">Reference proteome</keyword>
<gene>
    <name evidence="1" type="ORF">GSOID_T00011414001</name>
</gene>
<dbReference type="FunCoup" id="E4WWZ2">
    <property type="interactions" value="95"/>
</dbReference>
<organism evidence="1">
    <name type="scientific">Oikopleura dioica</name>
    <name type="common">Tunicate</name>
    <dbReference type="NCBI Taxonomy" id="34765"/>
    <lineage>
        <taxon>Eukaryota</taxon>
        <taxon>Metazoa</taxon>
        <taxon>Chordata</taxon>
        <taxon>Tunicata</taxon>
        <taxon>Appendicularia</taxon>
        <taxon>Copelata</taxon>
        <taxon>Oikopleuridae</taxon>
        <taxon>Oikopleura</taxon>
    </lineage>
</organism>
<evidence type="ECO:0000313" key="1">
    <source>
        <dbReference type="EMBL" id="CBY21884.1"/>
    </source>
</evidence>
<reference evidence="1" key="1">
    <citation type="journal article" date="2010" name="Science">
        <title>Plasticity of animal genome architecture unmasked by rapid evolution of a pelagic tunicate.</title>
        <authorList>
            <person name="Denoeud F."/>
            <person name="Henriet S."/>
            <person name="Mungpakdee S."/>
            <person name="Aury J.M."/>
            <person name="Da Silva C."/>
            <person name="Brinkmann H."/>
            <person name="Mikhaleva J."/>
            <person name="Olsen L.C."/>
            <person name="Jubin C."/>
            <person name="Canestro C."/>
            <person name="Bouquet J.M."/>
            <person name="Danks G."/>
            <person name="Poulain J."/>
            <person name="Campsteijn C."/>
            <person name="Adamski M."/>
            <person name="Cross I."/>
            <person name="Yadetie F."/>
            <person name="Muffato M."/>
            <person name="Louis A."/>
            <person name="Butcher S."/>
            <person name="Tsagkogeorga G."/>
            <person name="Konrad A."/>
            <person name="Singh S."/>
            <person name="Jensen M.F."/>
            <person name="Cong E.H."/>
            <person name="Eikeseth-Otteraa H."/>
            <person name="Noel B."/>
            <person name="Anthouard V."/>
            <person name="Porcel B.M."/>
            <person name="Kachouri-Lafond R."/>
            <person name="Nishino A."/>
            <person name="Ugolini M."/>
            <person name="Chourrout P."/>
            <person name="Nishida H."/>
            <person name="Aasland R."/>
            <person name="Huzurbazar S."/>
            <person name="Westhof E."/>
            <person name="Delsuc F."/>
            <person name="Lehrach H."/>
            <person name="Reinhardt R."/>
            <person name="Weissenbach J."/>
            <person name="Roy S.W."/>
            <person name="Artiguenave F."/>
            <person name="Postlethwait J.H."/>
            <person name="Manak J.R."/>
            <person name="Thompson E.M."/>
            <person name="Jaillon O."/>
            <person name="Du Pasquier L."/>
            <person name="Boudinot P."/>
            <person name="Liberles D.A."/>
            <person name="Volff J.N."/>
            <person name="Philippe H."/>
            <person name="Lenhard B."/>
            <person name="Roest Crollius H."/>
            <person name="Wincker P."/>
            <person name="Chourrout D."/>
        </authorList>
    </citation>
    <scope>NUCLEOTIDE SEQUENCE [LARGE SCALE GENOMIC DNA]</scope>
</reference>
<dbReference type="Proteomes" id="UP000001307">
    <property type="component" value="Unassembled WGS sequence"/>
</dbReference>
<sequence>MVAIEPPTSAVVIFGDENDEIVKLLNTTASSFLSLETKYYSASVQIIKSDSASTDLPINGVIFNNSFQQAQEISENYEPFRESDVRLFCTKIDPTKEMHNWAIANQVEIIDIEEEPERVLQALESSIWPGATMKSGNPYIASGRPIESASDLDSSAQNEQNSQNDLLEMLEAEDDFNDILGLVQQTRSAGQGMSDEQRRANAERVISAISNMLGSDLLLDDE</sequence>
<dbReference type="AlphaFoldDB" id="E4WWZ2"/>
<name>E4WWZ2_OIKDI</name>
<dbReference type="InParanoid" id="E4WWZ2"/>
<evidence type="ECO:0000313" key="2">
    <source>
        <dbReference type="Proteomes" id="UP000001307"/>
    </source>
</evidence>
<proteinExistence type="predicted"/>